<feature type="transmembrane region" description="Helical" evidence="1">
    <location>
        <begin position="12"/>
        <end position="32"/>
    </location>
</feature>
<geneLocation type="plasmid" evidence="2 3">
    <name>pRgalR602c</name>
</geneLocation>
<sequence length="56" mass="5759">MKDDGSTRGKSGWSVAAVVIVIVLAGLLHVYGQLLSGDSEQLTRSLRETAATADGG</sequence>
<keyword evidence="1" id="KW-0472">Membrane</keyword>
<reference evidence="2 3" key="1">
    <citation type="submission" date="2013-11" db="EMBL/GenBank/DDBJ databases">
        <title>Complete genome sequence of Rhizobium gallicum bv. gallicum R602.</title>
        <authorList>
            <person name="Bustos P."/>
            <person name="Santamaria R.I."/>
            <person name="Lozano L."/>
            <person name="Acosta J.L."/>
            <person name="Ormeno-Orrillo E."/>
            <person name="Rogel M.A."/>
            <person name="Romero D."/>
            <person name="Cevallos M.A."/>
            <person name="Martinez-Romero E."/>
            <person name="Gonzalez V."/>
        </authorList>
    </citation>
    <scope>NUCLEOTIDE SEQUENCE [LARGE SCALE GENOMIC DNA]</scope>
    <source>
        <strain evidence="2 3">R602</strain>
        <plasmid evidence="2 3">pRgalR602c</plasmid>
    </source>
</reference>
<dbReference type="KEGG" id="rga:RGR602_PC00876"/>
<protein>
    <submittedName>
        <fullName evidence="2">Uncharacterized protein</fullName>
    </submittedName>
</protein>
<evidence type="ECO:0000256" key="1">
    <source>
        <dbReference type="SAM" id="Phobius"/>
    </source>
</evidence>
<accession>A0A0B4XDS1</accession>
<organism evidence="2 3">
    <name type="scientific">Rhizobium gallicum bv. gallicum R602sp</name>
    <dbReference type="NCBI Taxonomy" id="1041138"/>
    <lineage>
        <taxon>Bacteria</taxon>
        <taxon>Pseudomonadati</taxon>
        <taxon>Pseudomonadota</taxon>
        <taxon>Alphaproteobacteria</taxon>
        <taxon>Hyphomicrobiales</taxon>
        <taxon>Rhizobiaceae</taxon>
        <taxon>Rhizobium/Agrobacterium group</taxon>
        <taxon>Rhizobium</taxon>
    </lineage>
</organism>
<proteinExistence type="predicted"/>
<dbReference type="RefSeq" id="WP_170251073.1">
    <property type="nucleotide sequence ID" value="NZ_CP006880.1"/>
</dbReference>
<dbReference type="AlphaFoldDB" id="A0A0B4XDS1"/>
<keyword evidence="2" id="KW-0614">Plasmid</keyword>
<name>A0A0B4XDS1_9HYPH</name>
<keyword evidence="3" id="KW-1185">Reference proteome</keyword>
<keyword evidence="1" id="KW-1133">Transmembrane helix</keyword>
<keyword evidence="1" id="KW-0812">Transmembrane</keyword>
<dbReference type="HOGENOM" id="CLU_3011163_0_0_5"/>
<evidence type="ECO:0000313" key="3">
    <source>
        <dbReference type="Proteomes" id="UP000031368"/>
    </source>
</evidence>
<dbReference type="Proteomes" id="UP000031368">
    <property type="component" value="Plasmid pRgalR602c"/>
</dbReference>
<evidence type="ECO:0000313" key="2">
    <source>
        <dbReference type="EMBL" id="AJD44910.1"/>
    </source>
</evidence>
<gene>
    <name evidence="2" type="ORF">RGR602_PC00876</name>
</gene>
<dbReference type="EMBL" id="CP006880">
    <property type="protein sequence ID" value="AJD44910.1"/>
    <property type="molecule type" value="Genomic_DNA"/>
</dbReference>